<dbReference type="AlphaFoldDB" id="A0A9P0VSB4"/>
<accession>A0A9P0VSB4</accession>
<proteinExistence type="predicted"/>
<dbReference type="Proteomes" id="UP001152888">
    <property type="component" value="Unassembled WGS sequence"/>
</dbReference>
<dbReference type="OrthoDB" id="6236007at2759"/>
<sequence length="152" mass="17724">MKKIRFTYLRSLGKMVKWKVKLPIFSILTIFSLTFNHGVAREPLCNIYNCRSPFKCDEEKINVISTRLQLRMEVRTVTKIRVNHLSSATPRLTSVTWFQMLQQQSHCATIIIVRRLSNVTTRRINVTIFRPKPMIQDRLATNTRATNLSDAT</sequence>
<reference evidence="1" key="1">
    <citation type="submission" date="2022-03" db="EMBL/GenBank/DDBJ databases">
        <authorList>
            <person name="Sayadi A."/>
        </authorList>
    </citation>
    <scope>NUCLEOTIDE SEQUENCE</scope>
</reference>
<name>A0A9P0VSB4_ACAOB</name>
<comment type="caution">
    <text evidence="1">The sequence shown here is derived from an EMBL/GenBank/DDBJ whole genome shotgun (WGS) entry which is preliminary data.</text>
</comment>
<protein>
    <submittedName>
        <fullName evidence="1">Uncharacterized protein</fullName>
    </submittedName>
</protein>
<organism evidence="1 2">
    <name type="scientific">Acanthoscelides obtectus</name>
    <name type="common">Bean weevil</name>
    <name type="synonym">Bruchus obtectus</name>
    <dbReference type="NCBI Taxonomy" id="200917"/>
    <lineage>
        <taxon>Eukaryota</taxon>
        <taxon>Metazoa</taxon>
        <taxon>Ecdysozoa</taxon>
        <taxon>Arthropoda</taxon>
        <taxon>Hexapoda</taxon>
        <taxon>Insecta</taxon>
        <taxon>Pterygota</taxon>
        <taxon>Neoptera</taxon>
        <taxon>Endopterygota</taxon>
        <taxon>Coleoptera</taxon>
        <taxon>Polyphaga</taxon>
        <taxon>Cucujiformia</taxon>
        <taxon>Chrysomeloidea</taxon>
        <taxon>Chrysomelidae</taxon>
        <taxon>Bruchinae</taxon>
        <taxon>Bruchini</taxon>
        <taxon>Acanthoscelides</taxon>
    </lineage>
</organism>
<evidence type="ECO:0000313" key="1">
    <source>
        <dbReference type="EMBL" id="CAH2018162.1"/>
    </source>
</evidence>
<evidence type="ECO:0000313" key="2">
    <source>
        <dbReference type="Proteomes" id="UP001152888"/>
    </source>
</evidence>
<gene>
    <name evidence="1" type="ORF">ACAOBT_LOCUS36467</name>
</gene>
<keyword evidence="2" id="KW-1185">Reference proteome</keyword>
<dbReference type="EMBL" id="CAKOFQ010009634">
    <property type="protein sequence ID" value="CAH2018162.1"/>
    <property type="molecule type" value="Genomic_DNA"/>
</dbReference>